<dbReference type="AlphaFoldDB" id="A0A229RKF0"/>
<feature type="compositionally biased region" description="Low complexity" evidence="1">
    <location>
        <begin position="72"/>
        <end position="99"/>
    </location>
</feature>
<dbReference type="EMBL" id="NMQU01000082">
    <property type="protein sequence ID" value="OXM46959.1"/>
    <property type="molecule type" value="Genomic_DNA"/>
</dbReference>
<comment type="caution">
    <text evidence="3">The sequence shown here is derived from an EMBL/GenBank/DDBJ whole genome shotgun (WGS) entry which is preliminary data.</text>
</comment>
<name>A0A229RKF0_AMYAL</name>
<keyword evidence="4" id="KW-1185">Reference proteome</keyword>
<sequence>MSLFSGLSRPMKAAGLALVGVAVIAAVIGGITLTSGGGDSDTATPPGTQPTTSDGATPPSSPAPGSPPASSPPASSAPPSSAPASSAPPGSQPGQPGQTGKPGPGQPGGDQQASHKWVTVRVYNNSMIQGLAERAANDFRASGWNVTEVGPHQGKLPKSAAYFRPGTDEEAAAKALALEFGIEAQPRFEGIQNAAPGVIVILTKEYDTNDKNGGS</sequence>
<evidence type="ECO:0000313" key="3">
    <source>
        <dbReference type="EMBL" id="OXM46959.1"/>
    </source>
</evidence>
<reference evidence="3 4" key="1">
    <citation type="submission" date="2017-07" db="EMBL/GenBank/DDBJ databases">
        <title>Amycolatopsis alba DSM 44262 Genome sequencing and assembly.</title>
        <authorList>
            <person name="Kaur N."/>
            <person name="Mayilraj S."/>
        </authorList>
    </citation>
    <scope>NUCLEOTIDE SEQUENCE [LARGE SCALE GENOMIC DNA]</scope>
    <source>
        <strain evidence="3 4">DSM 44262</strain>
    </source>
</reference>
<dbReference type="RefSeq" id="WP_020631895.1">
    <property type="nucleotide sequence ID" value="NZ_KB913032.1"/>
</dbReference>
<dbReference type="Proteomes" id="UP000215563">
    <property type="component" value="Unassembled WGS sequence"/>
</dbReference>
<evidence type="ECO:0000313" key="4">
    <source>
        <dbReference type="Proteomes" id="UP000215563"/>
    </source>
</evidence>
<proteinExistence type="predicted"/>
<dbReference type="Pfam" id="PF13399">
    <property type="entry name" value="LytR_C"/>
    <property type="match status" value="1"/>
</dbReference>
<dbReference type="Gene3D" id="3.30.70.2390">
    <property type="match status" value="1"/>
</dbReference>
<dbReference type="InterPro" id="IPR027381">
    <property type="entry name" value="LytR/CpsA/Psr_C"/>
</dbReference>
<dbReference type="OrthoDB" id="4427486at2"/>
<feature type="domain" description="LytR/CpsA/Psr regulator C-terminal" evidence="2">
    <location>
        <begin position="118"/>
        <end position="206"/>
    </location>
</feature>
<evidence type="ECO:0000256" key="1">
    <source>
        <dbReference type="SAM" id="MobiDB-lite"/>
    </source>
</evidence>
<evidence type="ECO:0000259" key="2">
    <source>
        <dbReference type="Pfam" id="PF13399"/>
    </source>
</evidence>
<organism evidence="3 4">
    <name type="scientific">Amycolatopsis alba DSM 44262</name>
    <dbReference type="NCBI Taxonomy" id="1125972"/>
    <lineage>
        <taxon>Bacteria</taxon>
        <taxon>Bacillati</taxon>
        <taxon>Actinomycetota</taxon>
        <taxon>Actinomycetes</taxon>
        <taxon>Pseudonocardiales</taxon>
        <taxon>Pseudonocardiaceae</taxon>
        <taxon>Amycolatopsis</taxon>
    </lineage>
</organism>
<feature type="compositionally biased region" description="Pro residues" evidence="1">
    <location>
        <begin position="59"/>
        <end position="71"/>
    </location>
</feature>
<gene>
    <name evidence="3" type="ORF">CFP75_25995</name>
</gene>
<accession>A0A229RKF0</accession>
<feature type="region of interest" description="Disordered" evidence="1">
    <location>
        <begin position="34"/>
        <end position="113"/>
    </location>
</feature>
<protein>
    <submittedName>
        <fullName evidence="3">Glycoprotein</fullName>
    </submittedName>
</protein>